<keyword evidence="10" id="KW-0472">Membrane</keyword>
<evidence type="ECO:0000256" key="10">
    <source>
        <dbReference type="ARBA" id="ARBA00023136"/>
    </source>
</evidence>
<protein>
    <recommendedName>
        <fullName evidence="13">FAD-containing monooxygenase EthA</fullName>
    </recommendedName>
    <alternativeName>
        <fullName evidence="14">Prodrug activator EtaA</fullName>
    </alternativeName>
</protein>
<dbReference type="AlphaFoldDB" id="A0A417Y3T3"/>
<dbReference type="Pfam" id="PF00743">
    <property type="entry name" value="FMO-like"/>
    <property type="match status" value="1"/>
</dbReference>
<keyword evidence="7" id="KW-0521">NADP</keyword>
<dbReference type="FunFam" id="3.50.50.60:FF:000213">
    <property type="entry name" value="FAD-containing monooxygenase EthA"/>
    <property type="match status" value="1"/>
</dbReference>
<proteinExistence type="inferred from homology"/>
<reference evidence="15 16" key="1">
    <citation type="submission" date="2018-09" db="EMBL/GenBank/DDBJ databases">
        <title>Genome sequencing of Nocardioides immobilis CCTCC AB 2017083 for comparison to Nocardioides silvaticus.</title>
        <authorList>
            <person name="Li C."/>
            <person name="Wang G."/>
        </authorList>
    </citation>
    <scope>NUCLEOTIDE SEQUENCE [LARGE SCALE GENOMIC DNA]</scope>
    <source>
        <strain evidence="15 16">CCTCC AB 2017083</strain>
    </source>
</reference>
<organism evidence="15 16">
    <name type="scientific">Nocardioides immobilis</name>
    <dbReference type="NCBI Taxonomy" id="2049295"/>
    <lineage>
        <taxon>Bacteria</taxon>
        <taxon>Bacillati</taxon>
        <taxon>Actinomycetota</taxon>
        <taxon>Actinomycetes</taxon>
        <taxon>Propionibacteriales</taxon>
        <taxon>Nocardioidaceae</taxon>
        <taxon>Nocardioides</taxon>
    </lineage>
</organism>
<evidence type="ECO:0000256" key="13">
    <source>
        <dbReference type="ARBA" id="ARBA00073152"/>
    </source>
</evidence>
<evidence type="ECO:0000313" key="16">
    <source>
        <dbReference type="Proteomes" id="UP000283644"/>
    </source>
</evidence>
<evidence type="ECO:0000256" key="2">
    <source>
        <dbReference type="ARBA" id="ARBA00004236"/>
    </source>
</evidence>
<dbReference type="EMBL" id="QXGH01000013">
    <property type="protein sequence ID" value="RHW27310.1"/>
    <property type="molecule type" value="Genomic_DNA"/>
</dbReference>
<dbReference type="SUPFAM" id="SSF51905">
    <property type="entry name" value="FAD/NAD(P)-binding domain"/>
    <property type="match status" value="1"/>
</dbReference>
<evidence type="ECO:0000256" key="14">
    <source>
        <dbReference type="ARBA" id="ARBA00078392"/>
    </source>
</evidence>
<dbReference type="InterPro" id="IPR051820">
    <property type="entry name" value="FAD-binding_MO"/>
</dbReference>
<evidence type="ECO:0000256" key="6">
    <source>
        <dbReference type="ARBA" id="ARBA00022827"/>
    </source>
</evidence>
<evidence type="ECO:0000256" key="1">
    <source>
        <dbReference type="ARBA" id="ARBA00001974"/>
    </source>
</evidence>
<comment type="function">
    <text evidence="12">Monooxygenase able to convert a wide range of ketones to the corresponding esters or lactones via a Baeyer-Villiger oxidation reaction. Can act on long-chain aliphatic ketones (2-hexanone to 2-dodecanone) and on aromatic ketones (phenylacetone and benzylacetone). Is also able to catalyze enantioselective sulfoxidation of methyl-p-tolylsulfide. In vivo, likely functions as a BVMO, but the exact nature of the physiological substrate(s) remains to be established.</text>
</comment>
<dbReference type="GO" id="GO:0005886">
    <property type="term" value="C:plasma membrane"/>
    <property type="evidence" value="ECO:0007669"/>
    <property type="project" value="UniProtKB-SubCell"/>
</dbReference>
<evidence type="ECO:0000256" key="4">
    <source>
        <dbReference type="ARBA" id="ARBA00022475"/>
    </source>
</evidence>
<keyword evidence="9" id="KW-0503">Monooxygenase</keyword>
<dbReference type="Proteomes" id="UP000283644">
    <property type="component" value="Unassembled WGS sequence"/>
</dbReference>
<dbReference type="Pfam" id="PF13450">
    <property type="entry name" value="NAD_binding_8"/>
    <property type="match status" value="1"/>
</dbReference>
<dbReference type="InterPro" id="IPR020946">
    <property type="entry name" value="Flavin_mOase-like"/>
</dbReference>
<accession>A0A417Y3T3</accession>
<keyword evidence="6" id="KW-0274">FAD</keyword>
<evidence type="ECO:0000256" key="5">
    <source>
        <dbReference type="ARBA" id="ARBA00022630"/>
    </source>
</evidence>
<evidence type="ECO:0000256" key="11">
    <source>
        <dbReference type="ARBA" id="ARBA00051124"/>
    </source>
</evidence>
<dbReference type="Gene3D" id="3.50.50.60">
    <property type="entry name" value="FAD/NAD(P)-binding domain"/>
    <property type="match status" value="3"/>
</dbReference>
<gene>
    <name evidence="15" type="ORF">D0Z08_09115</name>
</gene>
<comment type="similarity">
    <text evidence="3">Belongs to the FAD-binding monooxygenase family.</text>
</comment>
<comment type="cofactor">
    <cofactor evidence="1">
        <name>FAD</name>
        <dbReference type="ChEBI" id="CHEBI:57692"/>
    </cofactor>
</comment>
<keyword evidence="8" id="KW-0560">Oxidoreductase</keyword>
<evidence type="ECO:0000256" key="3">
    <source>
        <dbReference type="ARBA" id="ARBA00010139"/>
    </source>
</evidence>
<evidence type="ECO:0000256" key="12">
    <source>
        <dbReference type="ARBA" id="ARBA00059740"/>
    </source>
</evidence>
<dbReference type="GO" id="GO:0050660">
    <property type="term" value="F:flavin adenine dinucleotide binding"/>
    <property type="evidence" value="ECO:0007669"/>
    <property type="project" value="InterPro"/>
</dbReference>
<evidence type="ECO:0000313" key="15">
    <source>
        <dbReference type="EMBL" id="RHW27310.1"/>
    </source>
</evidence>
<keyword evidence="16" id="KW-1185">Reference proteome</keyword>
<evidence type="ECO:0000256" key="7">
    <source>
        <dbReference type="ARBA" id="ARBA00022857"/>
    </source>
</evidence>
<keyword evidence="5" id="KW-0285">Flavoprotein</keyword>
<dbReference type="InterPro" id="IPR036188">
    <property type="entry name" value="FAD/NAD-bd_sf"/>
</dbReference>
<dbReference type="PANTHER" id="PTHR43872">
    <property type="entry name" value="MONOOXYGENASE, PUTATIVE (AFU_ORTHOLOGUE AFUA_8G02570)-RELATED"/>
    <property type="match status" value="1"/>
</dbReference>
<name>A0A417Y3T3_9ACTN</name>
<evidence type="ECO:0000256" key="8">
    <source>
        <dbReference type="ARBA" id="ARBA00023002"/>
    </source>
</evidence>
<comment type="catalytic activity">
    <reaction evidence="11">
        <text>ethionamide + NADPH + O2 + H(+) = ethionamide S-oxide + NADP(+) + H2O</text>
        <dbReference type="Rhea" id="RHEA:47616"/>
        <dbReference type="ChEBI" id="CHEBI:4885"/>
        <dbReference type="ChEBI" id="CHEBI:15377"/>
        <dbReference type="ChEBI" id="CHEBI:15378"/>
        <dbReference type="ChEBI" id="CHEBI:15379"/>
        <dbReference type="ChEBI" id="CHEBI:57783"/>
        <dbReference type="ChEBI" id="CHEBI:58349"/>
        <dbReference type="ChEBI" id="CHEBI:87805"/>
    </reaction>
</comment>
<dbReference type="FunFam" id="3.50.50.60:FF:000228">
    <property type="entry name" value="FAD-containing monooxygenase EthA"/>
    <property type="match status" value="1"/>
</dbReference>
<dbReference type="OrthoDB" id="5168853at2"/>
<comment type="caution">
    <text evidence="15">The sequence shown here is derived from an EMBL/GenBank/DDBJ whole genome shotgun (WGS) entry which is preliminary data.</text>
</comment>
<dbReference type="PANTHER" id="PTHR43872:SF1">
    <property type="entry name" value="MONOOXYGENASE, PUTATIVE (AFU_ORTHOLOGUE AFUA_8G02570)-RELATED"/>
    <property type="match status" value="1"/>
</dbReference>
<evidence type="ECO:0000256" key="9">
    <source>
        <dbReference type="ARBA" id="ARBA00023033"/>
    </source>
</evidence>
<dbReference type="RefSeq" id="WP_118924859.1">
    <property type="nucleotide sequence ID" value="NZ_QXGH01000013.1"/>
</dbReference>
<comment type="subcellular location">
    <subcellularLocation>
        <location evidence="2">Cell membrane</location>
    </subcellularLocation>
</comment>
<dbReference type="GO" id="GO:0004499">
    <property type="term" value="F:N,N-dimethylaniline monooxygenase activity"/>
    <property type="evidence" value="ECO:0007669"/>
    <property type="project" value="InterPro"/>
</dbReference>
<dbReference type="GO" id="GO:0050661">
    <property type="term" value="F:NADP binding"/>
    <property type="evidence" value="ECO:0007669"/>
    <property type="project" value="InterPro"/>
</dbReference>
<keyword evidence="4" id="KW-1003">Cell membrane</keyword>
<sequence>MTDTHDFDVLIVGAGLSGIGAACHLVREKTGKSFAILERRAAVGGTWDLFTYPGIRSDSDMLTFGFNFRPWNDTLVLADGPSIKQYVAETAEEYGVADHIRFGRRVVRASWSSAAGCWTVEVDSQQPGGARETYTSRFLIGATGYYNYDEGHRPVFPGEETFRAAGGQVVHPQFWPEDLDYAGKRIVIIGSGATAITLVPAMATGDGAAGHVTMLQRSPTYIMPVPETDPVASPLARLRVPPGVIYRSGRLRNIVLQQAVYKLCRAQPALARRVLLAAVRAQVGKHVDMRHFTPSYNPWDERLCVVPNGDLFRVLRRGEASIATDHIDTFTETGIRLRSGEELPADIVVSATGLQIQLAGGAELEVDGVPVETRERMLYKGVLMDGVPNSMFVIGYTNASWTLKADLASEYFCRLIKHMDAHGHDQVLPVADDADRSDVSVMGDSMRSGYIQRGDAVMPRQGKRMPWQIRNDYFRDAPVLRRGAIEDPVLRFSATPATVDEQTAAPAAAV</sequence>